<feature type="compositionally biased region" description="Basic residues" evidence="1">
    <location>
        <begin position="86"/>
        <end position="95"/>
    </location>
</feature>
<keyword evidence="2" id="KW-0732">Signal</keyword>
<feature type="compositionally biased region" description="Low complexity" evidence="1">
    <location>
        <begin position="115"/>
        <end position="134"/>
    </location>
</feature>
<dbReference type="AlphaFoldDB" id="A0A4U8QBC9"/>
<feature type="signal peptide" evidence="2">
    <location>
        <begin position="1"/>
        <end position="25"/>
    </location>
</feature>
<dbReference type="STRING" id="180332.GCA_000797495_00213"/>
<protein>
    <recommendedName>
        <fullName evidence="5">Lipoprotein</fullName>
    </recommendedName>
</protein>
<evidence type="ECO:0000313" key="4">
    <source>
        <dbReference type="Proteomes" id="UP000306509"/>
    </source>
</evidence>
<dbReference type="EMBL" id="QGQD01000017">
    <property type="protein sequence ID" value="TLD02362.1"/>
    <property type="molecule type" value="Genomic_DNA"/>
</dbReference>
<evidence type="ECO:0000256" key="2">
    <source>
        <dbReference type="SAM" id="SignalP"/>
    </source>
</evidence>
<keyword evidence="4" id="KW-1185">Reference proteome</keyword>
<feature type="compositionally biased region" description="Low complexity" evidence="1">
    <location>
        <begin position="97"/>
        <end position="108"/>
    </location>
</feature>
<sequence length="134" mass="14413" precursor="true">MKKILIKGTTIAVLGALSITMTACGSNPQSTENTPKTESSAVIRESGSRQKETQAIENKTGDNQSEKKQTSGNQSEKKQTSGNQRNKIKSNKRQTNKMQSGSEESGMSESKESGQAETQTEGGTENTQNNELAK</sequence>
<organism evidence="3 4">
    <name type="scientific">Robinsoniella peoriensis</name>
    <dbReference type="NCBI Taxonomy" id="180332"/>
    <lineage>
        <taxon>Bacteria</taxon>
        <taxon>Bacillati</taxon>
        <taxon>Bacillota</taxon>
        <taxon>Clostridia</taxon>
        <taxon>Lachnospirales</taxon>
        <taxon>Lachnospiraceae</taxon>
        <taxon>Robinsoniella</taxon>
    </lineage>
</organism>
<accession>A0A4U8QBC9</accession>
<evidence type="ECO:0000256" key="1">
    <source>
        <dbReference type="SAM" id="MobiDB-lite"/>
    </source>
</evidence>
<feature type="compositionally biased region" description="Basic and acidic residues" evidence="1">
    <location>
        <begin position="64"/>
        <end position="79"/>
    </location>
</feature>
<dbReference type="Proteomes" id="UP000306509">
    <property type="component" value="Unassembled WGS sequence"/>
</dbReference>
<feature type="region of interest" description="Disordered" evidence="1">
    <location>
        <begin position="23"/>
        <end position="134"/>
    </location>
</feature>
<dbReference type="PROSITE" id="PS51257">
    <property type="entry name" value="PROKAR_LIPOPROTEIN"/>
    <property type="match status" value="1"/>
</dbReference>
<comment type="caution">
    <text evidence="3">The sequence shown here is derived from an EMBL/GenBank/DDBJ whole genome shotgun (WGS) entry which is preliminary data.</text>
</comment>
<evidence type="ECO:0000313" key="3">
    <source>
        <dbReference type="EMBL" id="TLD02362.1"/>
    </source>
</evidence>
<gene>
    <name evidence="3" type="ORF">DSM106044_00744</name>
</gene>
<feature type="chain" id="PRO_5020668790" description="Lipoprotein" evidence="2">
    <location>
        <begin position="26"/>
        <end position="134"/>
    </location>
</feature>
<evidence type="ECO:0008006" key="5">
    <source>
        <dbReference type="Google" id="ProtNLM"/>
    </source>
</evidence>
<proteinExistence type="predicted"/>
<feature type="compositionally biased region" description="Polar residues" evidence="1">
    <location>
        <begin position="23"/>
        <end position="40"/>
    </location>
</feature>
<reference evidence="3 4" key="1">
    <citation type="journal article" date="2019" name="Anaerobe">
        <title>Detection of Robinsoniella peoriensis in multiple bone samples of a trauma patient.</title>
        <authorList>
            <person name="Schrottner P."/>
            <person name="Hartwich K."/>
            <person name="Bunk B."/>
            <person name="Schober I."/>
            <person name="Helbig S."/>
            <person name="Rudolph W.W."/>
            <person name="Gunzer F."/>
        </authorList>
    </citation>
    <scope>NUCLEOTIDE SEQUENCE [LARGE SCALE GENOMIC DNA]</scope>
    <source>
        <strain evidence="3 4">DSM 106044</strain>
    </source>
</reference>
<name>A0A4U8QBC9_9FIRM</name>
<dbReference type="RefSeq" id="WP_138001808.1">
    <property type="nucleotide sequence ID" value="NZ_QGQD01000017.1"/>
</dbReference>